<gene>
    <name evidence="3" type="ORF">Mlute_00813</name>
</gene>
<accession>A0A399EWI4</accession>
<feature type="transmembrane region" description="Helical" evidence="2">
    <location>
        <begin position="6"/>
        <end position="25"/>
    </location>
</feature>
<organism evidence="3 4">
    <name type="scientific">Meiothermus luteus</name>
    <dbReference type="NCBI Taxonomy" id="2026184"/>
    <lineage>
        <taxon>Bacteria</taxon>
        <taxon>Thermotogati</taxon>
        <taxon>Deinococcota</taxon>
        <taxon>Deinococci</taxon>
        <taxon>Thermales</taxon>
        <taxon>Thermaceae</taxon>
        <taxon>Meiothermus</taxon>
    </lineage>
</organism>
<reference evidence="3 4" key="1">
    <citation type="submission" date="2018-08" db="EMBL/GenBank/DDBJ databases">
        <title>Meiothermus luteus KCTC 52599 genome sequencing project.</title>
        <authorList>
            <person name="Da Costa M.S."/>
            <person name="Albuquerque L."/>
            <person name="Raposo P."/>
            <person name="Froufe H.J.C."/>
            <person name="Barroso C.S."/>
            <person name="Egas C."/>
        </authorList>
    </citation>
    <scope>NUCLEOTIDE SEQUENCE [LARGE SCALE GENOMIC DNA]</scope>
    <source>
        <strain evidence="3 4">KCTC 52599</strain>
    </source>
</reference>
<dbReference type="Proteomes" id="UP000265800">
    <property type="component" value="Unassembled WGS sequence"/>
</dbReference>
<keyword evidence="4" id="KW-1185">Reference proteome</keyword>
<comment type="caution">
    <text evidence="3">The sequence shown here is derived from an EMBL/GenBank/DDBJ whole genome shotgun (WGS) entry which is preliminary data.</text>
</comment>
<feature type="region of interest" description="Disordered" evidence="1">
    <location>
        <begin position="32"/>
        <end position="60"/>
    </location>
</feature>
<evidence type="ECO:0000256" key="1">
    <source>
        <dbReference type="SAM" id="MobiDB-lite"/>
    </source>
</evidence>
<evidence type="ECO:0000313" key="3">
    <source>
        <dbReference type="EMBL" id="RIH87796.1"/>
    </source>
</evidence>
<name>A0A399EWI4_9DEIN</name>
<keyword evidence="2" id="KW-1133">Transmembrane helix</keyword>
<keyword evidence="2" id="KW-0472">Membrane</keyword>
<evidence type="ECO:0000313" key="4">
    <source>
        <dbReference type="Proteomes" id="UP000265800"/>
    </source>
</evidence>
<dbReference type="EMBL" id="QWKZ01000018">
    <property type="protein sequence ID" value="RIH87796.1"/>
    <property type="molecule type" value="Genomic_DNA"/>
</dbReference>
<sequence length="60" mass="6344">MGLDDLLGLLFLFFFIILPALQGLLRRGQQIPPDFEPDEIPLPGERTQPSAAGGPGALGG</sequence>
<keyword evidence="2" id="KW-0812">Transmembrane</keyword>
<proteinExistence type="predicted"/>
<dbReference type="AlphaFoldDB" id="A0A399EWI4"/>
<protein>
    <submittedName>
        <fullName evidence="3">Uncharacterized protein</fullName>
    </submittedName>
</protein>
<evidence type="ECO:0000256" key="2">
    <source>
        <dbReference type="SAM" id="Phobius"/>
    </source>
</evidence>